<dbReference type="NCBIfam" id="TIGR04183">
    <property type="entry name" value="Por_Secre_tail"/>
    <property type="match status" value="1"/>
</dbReference>
<dbReference type="Proteomes" id="UP000184474">
    <property type="component" value="Unassembled WGS sequence"/>
</dbReference>
<feature type="chain" id="PRO_5012138601" evidence="1">
    <location>
        <begin position="21"/>
        <end position="675"/>
    </location>
</feature>
<gene>
    <name evidence="3" type="ORF">SAMN04488028_102400</name>
</gene>
<protein>
    <submittedName>
        <fullName evidence="3">Por secretion system C-terminal sorting domain-containing protein</fullName>
    </submittedName>
</protein>
<feature type="signal peptide" evidence="1">
    <location>
        <begin position="1"/>
        <end position="20"/>
    </location>
</feature>
<dbReference type="STRING" id="156994.SAMN04488028_102400"/>
<evidence type="ECO:0000313" key="3">
    <source>
        <dbReference type="EMBL" id="SHJ98995.1"/>
    </source>
</evidence>
<dbReference type="Pfam" id="PF00932">
    <property type="entry name" value="LTD"/>
    <property type="match status" value="1"/>
</dbReference>
<keyword evidence="1" id="KW-0732">Signal</keyword>
<evidence type="ECO:0000256" key="1">
    <source>
        <dbReference type="SAM" id="SignalP"/>
    </source>
</evidence>
<feature type="domain" description="LTD" evidence="2">
    <location>
        <begin position="431"/>
        <end position="552"/>
    </location>
</feature>
<organism evidence="3 4">
    <name type="scientific">Reichenbachiella agariperforans</name>
    <dbReference type="NCBI Taxonomy" id="156994"/>
    <lineage>
        <taxon>Bacteria</taxon>
        <taxon>Pseudomonadati</taxon>
        <taxon>Bacteroidota</taxon>
        <taxon>Cytophagia</taxon>
        <taxon>Cytophagales</taxon>
        <taxon>Reichenbachiellaceae</taxon>
        <taxon>Reichenbachiella</taxon>
    </lineage>
</organism>
<keyword evidence="4" id="KW-1185">Reference proteome</keyword>
<evidence type="ECO:0000313" key="4">
    <source>
        <dbReference type="Proteomes" id="UP000184474"/>
    </source>
</evidence>
<reference evidence="4" key="1">
    <citation type="submission" date="2016-11" db="EMBL/GenBank/DDBJ databases">
        <authorList>
            <person name="Varghese N."/>
            <person name="Submissions S."/>
        </authorList>
    </citation>
    <scope>NUCLEOTIDE SEQUENCE [LARGE SCALE GENOMIC DNA]</scope>
    <source>
        <strain evidence="4">DSM 26134</strain>
    </source>
</reference>
<sequence length="675" mass="76300">MKRFTLLLFAVWAMCCTTMAQTFTDSNLPIVLVDTDNDQTIPDEPKVWADMKIIYRGEGERNYLNDQNTDDYLDFDSRIKIEIRGSSSQELPKKQYGFTTYTIDGSDKDNVSLLDMPKENDWILSGIAYDSSLIRDYLCYELSRQLGNYAPRTRYCELILNGSYNGLYILMEKIKADDNRVDIDQIEESAATQPDLSGGYITQADRADDDPLAWSMSTNTGQNVDYVHVVPKPEDATNTQTSYIESVFIQLASTSRNQNSDKADGYPSLIDIPSFIDFMLINELSSNSDTYQYSTYFHKDKMGKLRAGPIWDLNLTFDNDLRFWGLDRSKPDIWQFDNGDNVGSKFWLDLYEDDTYRCYLSKRWNELTTPDQPLNETRLNTRIDEIVAKISEATIREEARWGTIVDHDQHITQIKDFLSERITWMTTELGDYSACAAVTTPPLVITKIHYNPEDQDPVESKELEFIEILNNGSTTVDLTGVYFGGTGLVYQFAESTLAAGATTTLASNASIYEQKYGSAADDQYYRSLSNGGQRIQLLDAYGNTIDEVIYSDEGDWPDADGSGYYLELSDPNSDNNVASNWIRTKDVDFVPLSTGEKKSSDKVLLYPNPSTGSIHVQAQEDISELHITNLNGQVVFMMQPHSPSATLTLTALQPGVYFVHVRTATNQSVTKMLTN</sequence>
<dbReference type="RefSeq" id="WP_073121365.1">
    <property type="nucleotide sequence ID" value="NZ_FRAA01000002.1"/>
</dbReference>
<dbReference type="InterPro" id="IPR014867">
    <property type="entry name" value="Spore_coat_CotH_CotH2/3/7"/>
</dbReference>
<dbReference type="Pfam" id="PF18962">
    <property type="entry name" value="Por_Secre_tail"/>
    <property type="match status" value="1"/>
</dbReference>
<name>A0A1M6NTM0_REIAG</name>
<dbReference type="Pfam" id="PF08757">
    <property type="entry name" value="CotH"/>
    <property type="match status" value="1"/>
</dbReference>
<dbReference type="EMBL" id="FRAA01000002">
    <property type="protein sequence ID" value="SHJ98995.1"/>
    <property type="molecule type" value="Genomic_DNA"/>
</dbReference>
<dbReference type="AlphaFoldDB" id="A0A1M6NTM0"/>
<proteinExistence type="predicted"/>
<dbReference type="PROSITE" id="PS51841">
    <property type="entry name" value="LTD"/>
    <property type="match status" value="1"/>
</dbReference>
<dbReference type="InterPro" id="IPR026444">
    <property type="entry name" value="Secre_tail"/>
</dbReference>
<dbReference type="InterPro" id="IPR001322">
    <property type="entry name" value="Lamin_tail_dom"/>
</dbReference>
<dbReference type="InterPro" id="IPR036415">
    <property type="entry name" value="Lamin_tail_dom_sf"/>
</dbReference>
<dbReference type="SUPFAM" id="SSF74853">
    <property type="entry name" value="Lamin A/C globular tail domain"/>
    <property type="match status" value="1"/>
</dbReference>
<accession>A0A1M6NTM0</accession>
<evidence type="ECO:0000259" key="2">
    <source>
        <dbReference type="PROSITE" id="PS51841"/>
    </source>
</evidence>